<dbReference type="Proteomes" id="UP000799441">
    <property type="component" value="Unassembled WGS sequence"/>
</dbReference>
<dbReference type="AlphaFoldDB" id="A0A9P4Q3F6"/>
<keyword evidence="6 7" id="KW-0472">Membrane</keyword>
<feature type="transmembrane region" description="Helical" evidence="7">
    <location>
        <begin position="335"/>
        <end position="359"/>
    </location>
</feature>
<feature type="transmembrane region" description="Helical" evidence="7">
    <location>
        <begin position="86"/>
        <end position="104"/>
    </location>
</feature>
<keyword evidence="9" id="KW-0762">Sugar transport</keyword>
<evidence type="ECO:0000256" key="7">
    <source>
        <dbReference type="SAM" id="Phobius"/>
    </source>
</evidence>
<accession>A0A9P4Q3F6</accession>
<comment type="similarity">
    <text evidence="2">Belongs to the major facilitator superfamily. Sugar transporter (TC 2.A.1.1) family.</text>
</comment>
<comment type="caution">
    <text evidence="9">The sequence shown here is derived from an EMBL/GenBank/DDBJ whole genome shotgun (WGS) entry which is preliminary data.</text>
</comment>
<dbReference type="OrthoDB" id="6612291at2759"/>
<feature type="transmembrane region" description="Helical" evidence="7">
    <location>
        <begin position="177"/>
        <end position="200"/>
    </location>
</feature>
<dbReference type="InterPro" id="IPR003663">
    <property type="entry name" value="Sugar/inositol_transpt"/>
</dbReference>
<evidence type="ECO:0000256" key="6">
    <source>
        <dbReference type="ARBA" id="ARBA00023136"/>
    </source>
</evidence>
<evidence type="ECO:0000313" key="10">
    <source>
        <dbReference type="Proteomes" id="UP000799441"/>
    </source>
</evidence>
<comment type="subcellular location">
    <subcellularLocation>
        <location evidence="1">Membrane</location>
        <topology evidence="1">Multi-pass membrane protein</topology>
    </subcellularLocation>
</comment>
<dbReference type="InterPro" id="IPR036259">
    <property type="entry name" value="MFS_trans_sf"/>
</dbReference>
<evidence type="ECO:0000313" key="9">
    <source>
        <dbReference type="EMBL" id="KAF2718835.1"/>
    </source>
</evidence>
<keyword evidence="3" id="KW-0813">Transport</keyword>
<dbReference type="Pfam" id="PF00083">
    <property type="entry name" value="Sugar_tr"/>
    <property type="match status" value="1"/>
</dbReference>
<feature type="transmembrane region" description="Helical" evidence="7">
    <location>
        <begin position="61"/>
        <end position="79"/>
    </location>
</feature>
<feature type="transmembrane region" description="Helical" evidence="7">
    <location>
        <begin position="14"/>
        <end position="41"/>
    </location>
</feature>
<sequence>MGILEKFLPRQDRYAALLLYGMVFSTCFNGYDAGIMTVILADKQFQQYYQLDSDRSGTIAVIPWASTALAQLWAGGTLASMVGRLWALRISISVMIVGVVVQVVPNTYGVLIFGRLITGLGFGCVYIATNLYVAECAPRSLRGSFVGTVSQFGYQLGTLIAFWAGYGMSYHTNPFNIAWRVSNLIQVPVGICFVILSFWYPESPRFLLEKYPDDPDRVLRTLARLRSGTRESEHVQLEFHELVAAHEYRKQFDSGYRAIFCNPGMRKRLCYGFYAMALQQIGGIAALTMYATLIYQSLGWDAGSQALALNGIQAALQLVIVLVNTFTVERFGRKGLLTTGFSIQSLALLVCASLTTAFPNNGNKAAAIAEVAMLFIVGLTYCWSNGPIAPTVASEIFPQNVRDKAFGISALGQTICLIALTQPWPRFNNEVGGKSYWLLFALNVAALVSVTFILPETKSISLERMDKLFGEVDAVAAGEESTATEKVEMSAYQHTQDADLIKQNGTEQIEEVAAQSERKTSPA</sequence>
<dbReference type="SUPFAM" id="SSF103473">
    <property type="entry name" value="MFS general substrate transporter"/>
    <property type="match status" value="1"/>
</dbReference>
<dbReference type="PANTHER" id="PTHR48022">
    <property type="entry name" value="PLASTIDIC GLUCOSE TRANSPORTER 4"/>
    <property type="match status" value="1"/>
</dbReference>
<evidence type="ECO:0000256" key="1">
    <source>
        <dbReference type="ARBA" id="ARBA00004141"/>
    </source>
</evidence>
<proteinExistence type="inferred from homology"/>
<dbReference type="InterPro" id="IPR020846">
    <property type="entry name" value="MFS_dom"/>
</dbReference>
<keyword evidence="4 7" id="KW-0812">Transmembrane</keyword>
<dbReference type="InterPro" id="IPR050360">
    <property type="entry name" value="MFS_Sugar_Transporters"/>
</dbReference>
<feature type="transmembrane region" description="Helical" evidence="7">
    <location>
        <begin position="273"/>
        <end position="295"/>
    </location>
</feature>
<reference evidence="9" key="1">
    <citation type="journal article" date="2020" name="Stud. Mycol.">
        <title>101 Dothideomycetes genomes: a test case for predicting lifestyles and emergence of pathogens.</title>
        <authorList>
            <person name="Haridas S."/>
            <person name="Albert R."/>
            <person name="Binder M."/>
            <person name="Bloem J."/>
            <person name="Labutti K."/>
            <person name="Salamov A."/>
            <person name="Andreopoulos B."/>
            <person name="Baker S."/>
            <person name="Barry K."/>
            <person name="Bills G."/>
            <person name="Bluhm B."/>
            <person name="Cannon C."/>
            <person name="Castanera R."/>
            <person name="Culley D."/>
            <person name="Daum C."/>
            <person name="Ezra D."/>
            <person name="Gonzalez J."/>
            <person name="Henrissat B."/>
            <person name="Kuo A."/>
            <person name="Liang C."/>
            <person name="Lipzen A."/>
            <person name="Lutzoni F."/>
            <person name="Magnuson J."/>
            <person name="Mondo S."/>
            <person name="Nolan M."/>
            <person name="Ohm R."/>
            <person name="Pangilinan J."/>
            <person name="Park H.-J."/>
            <person name="Ramirez L."/>
            <person name="Alfaro M."/>
            <person name="Sun H."/>
            <person name="Tritt A."/>
            <person name="Yoshinaga Y."/>
            <person name="Zwiers L.-H."/>
            <person name="Turgeon B."/>
            <person name="Goodwin S."/>
            <person name="Spatafora J."/>
            <person name="Crous P."/>
            <person name="Grigoriev I."/>
        </authorList>
    </citation>
    <scope>NUCLEOTIDE SEQUENCE</scope>
    <source>
        <strain evidence="9">CBS 116435</strain>
    </source>
</reference>
<evidence type="ECO:0000256" key="2">
    <source>
        <dbReference type="ARBA" id="ARBA00010992"/>
    </source>
</evidence>
<dbReference type="GO" id="GO:0016020">
    <property type="term" value="C:membrane"/>
    <property type="evidence" value="ECO:0007669"/>
    <property type="project" value="UniProtKB-SubCell"/>
</dbReference>
<dbReference type="PROSITE" id="PS50850">
    <property type="entry name" value="MFS"/>
    <property type="match status" value="1"/>
</dbReference>
<feature type="transmembrane region" description="Helical" evidence="7">
    <location>
        <begin position="145"/>
        <end position="165"/>
    </location>
</feature>
<feature type="transmembrane region" description="Helical" evidence="7">
    <location>
        <begin position="110"/>
        <end position="133"/>
    </location>
</feature>
<dbReference type="InterPro" id="IPR005828">
    <property type="entry name" value="MFS_sugar_transport-like"/>
</dbReference>
<feature type="transmembrane region" description="Helical" evidence="7">
    <location>
        <begin position="365"/>
        <end position="384"/>
    </location>
</feature>
<dbReference type="PANTHER" id="PTHR48022:SF46">
    <property type="entry name" value="SUGAR TRANSPORTER, PUTATIVE (AFU_ORTHOLOGUE AFUA_1G11830)-RELATED"/>
    <property type="match status" value="1"/>
</dbReference>
<feature type="transmembrane region" description="Helical" evidence="7">
    <location>
        <begin position="307"/>
        <end position="328"/>
    </location>
</feature>
<evidence type="ECO:0000256" key="3">
    <source>
        <dbReference type="ARBA" id="ARBA00022448"/>
    </source>
</evidence>
<evidence type="ECO:0000256" key="5">
    <source>
        <dbReference type="ARBA" id="ARBA00022989"/>
    </source>
</evidence>
<dbReference type="Gene3D" id="1.20.1250.20">
    <property type="entry name" value="MFS general substrate transporter like domains"/>
    <property type="match status" value="1"/>
</dbReference>
<evidence type="ECO:0000256" key="4">
    <source>
        <dbReference type="ARBA" id="ARBA00022692"/>
    </source>
</evidence>
<feature type="transmembrane region" description="Helical" evidence="7">
    <location>
        <begin position="436"/>
        <end position="455"/>
    </location>
</feature>
<evidence type="ECO:0000259" key="8">
    <source>
        <dbReference type="PROSITE" id="PS50850"/>
    </source>
</evidence>
<dbReference type="PRINTS" id="PR00171">
    <property type="entry name" value="SUGRTRNSPORT"/>
</dbReference>
<organism evidence="9 10">
    <name type="scientific">Polychaeton citri CBS 116435</name>
    <dbReference type="NCBI Taxonomy" id="1314669"/>
    <lineage>
        <taxon>Eukaryota</taxon>
        <taxon>Fungi</taxon>
        <taxon>Dikarya</taxon>
        <taxon>Ascomycota</taxon>
        <taxon>Pezizomycotina</taxon>
        <taxon>Dothideomycetes</taxon>
        <taxon>Dothideomycetidae</taxon>
        <taxon>Capnodiales</taxon>
        <taxon>Capnodiaceae</taxon>
        <taxon>Polychaeton</taxon>
    </lineage>
</organism>
<dbReference type="GO" id="GO:0005351">
    <property type="term" value="F:carbohydrate:proton symporter activity"/>
    <property type="evidence" value="ECO:0007669"/>
    <property type="project" value="TreeGrafter"/>
</dbReference>
<feature type="domain" description="Major facilitator superfamily (MFS) profile" evidence="8">
    <location>
        <begin position="18"/>
        <end position="458"/>
    </location>
</feature>
<dbReference type="InterPro" id="IPR005829">
    <property type="entry name" value="Sugar_transporter_CS"/>
</dbReference>
<keyword evidence="5 7" id="KW-1133">Transmembrane helix</keyword>
<keyword evidence="10" id="KW-1185">Reference proteome</keyword>
<protein>
    <submittedName>
        <fullName evidence="9">MFS sugar transporter-like protein</fullName>
    </submittedName>
</protein>
<feature type="transmembrane region" description="Helical" evidence="7">
    <location>
        <begin position="405"/>
        <end position="424"/>
    </location>
</feature>
<dbReference type="EMBL" id="MU003819">
    <property type="protein sequence ID" value="KAF2718835.1"/>
    <property type="molecule type" value="Genomic_DNA"/>
</dbReference>
<name>A0A9P4Q3F6_9PEZI</name>
<dbReference type="PROSITE" id="PS00217">
    <property type="entry name" value="SUGAR_TRANSPORT_2"/>
    <property type="match status" value="1"/>
</dbReference>
<gene>
    <name evidence="9" type="ORF">K431DRAFT_314623</name>
</gene>